<protein>
    <recommendedName>
        <fullName evidence="6">Mutator family transposase</fullName>
    </recommendedName>
</protein>
<accession>A0A5M6IMV4</accession>
<comment type="function">
    <text evidence="1 6">Required for the transposition of the insertion element.</text>
</comment>
<dbReference type="GO" id="GO:0003677">
    <property type="term" value="F:DNA binding"/>
    <property type="evidence" value="ECO:0007669"/>
    <property type="project" value="UniProtKB-UniRule"/>
</dbReference>
<dbReference type="NCBIfam" id="NF033543">
    <property type="entry name" value="transpos_IS256"/>
    <property type="match status" value="1"/>
</dbReference>
<evidence type="ECO:0000256" key="2">
    <source>
        <dbReference type="ARBA" id="ARBA00010961"/>
    </source>
</evidence>
<dbReference type="RefSeq" id="WP_150043373.1">
    <property type="nucleotide sequence ID" value="NZ_VWPK01000047.1"/>
</dbReference>
<keyword evidence="5 6" id="KW-0233">DNA recombination</keyword>
<dbReference type="PANTHER" id="PTHR33217">
    <property type="entry name" value="TRANSPOSASE FOR INSERTION SEQUENCE ELEMENT IS1081"/>
    <property type="match status" value="1"/>
</dbReference>
<dbReference type="InterPro" id="IPR001207">
    <property type="entry name" value="Transposase_mutator"/>
</dbReference>
<keyword evidence="4 6" id="KW-0238">DNA-binding</keyword>
<evidence type="ECO:0000256" key="4">
    <source>
        <dbReference type="ARBA" id="ARBA00023125"/>
    </source>
</evidence>
<sequence>MTSDTRVVALRQPDEMDDPLTAVLRNGARRLLAQAVEAEAEAFLAEMRGLRLPDGRERLVRHGHGPERLVQTGIGPVPVRRVKLRDRGAPSEAERIRFTSALLPRWARRTRSLDALLPILYLRGVSMGDFQEALKALLGPEAPNLSPSVIGRLRDEWQADYTRWQRRDLSARHYVYFWADGVYLQARMEPQAECMLVLIGATPEGKKELVGFQVGMRESAQSWHELLVDLKARGLAVAPRVATGDGSLGFWKALGEVFPTTRHQRCWVHKTANILDKLPKSVQPAVKHDLREIWQAPDRATAEDAVDTFAEKYAAKYAKAVACLLKDRDALLTFYDFPAEHWDHLRTSNPIESVFATVRLRTVRTKGALSQDTARLMVFKLVMMAAKTWRRLKGENQLPKVVRGVRFRNGLEVIETSVQTAA</sequence>
<proteinExistence type="inferred from homology"/>
<evidence type="ECO:0000256" key="5">
    <source>
        <dbReference type="ARBA" id="ARBA00023172"/>
    </source>
</evidence>
<evidence type="ECO:0000256" key="1">
    <source>
        <dbReference type="ARBA" id="ARBA00002190"/>
    </source>
</evidence>
<comment type="caution">
    <text evidence="7">The sequence shown here is derived from an EMBL/GenBank/DDBJ whole genome shotgun (WGS) entry which is preliminary data.</text>
</comment>
<evidence type="ECO:0000256" key="3">
    <source>
        <dbReference type="ARBA" id="ARBA00022578"/>
    </source>
</evidence>
<keyword evidence="8" id="KW-1185">Reference proteome</keyword>
<dbReference type="EMBL" id="VWPK01000047">
    <property type="protein sequence ID" value="KAA5609572.1"/>
    <property type="molecule type" value="Genomic_DNA"/>
</dbReference>
<keyword evidence="6" id="KW-0814">Transposable element</keyword>
<evidence type="ECO:0000313" key="7">
    <source>
        <dbReference type="EMBL" id="KAA5609572.1"/>
    </source>
</evidence>
<dbReference type="Proteomes" id="UP000325255">
    <property type="component" value="Unassembled WGS sequence"/>
</dbReference>
<dbReference type="PANTHER" id="PTHR33217:SF9">
    <property type="entry name" value="MUTATOR FAMILY TRANSPOSASE"/>
    <property type="match status" value="1"/>
</dbReference>
<keyword evidence="3 6" id="KW-0815">Transposition</keyword>
<dbReference type="OrthoDB" id="165209at2"/>
<evidence type="ECO:0000256" key="6">
    <source>
        <dbReference type="RuleBase" id="RU365089"/>
    </source>
</evidence>
<organism evidence="7 8">
    <name type="scientific">Rhodovastum atsumiense</name>
    <dbReference type="NCBI Taxonomy" id="504468"/>
    <lineage>
        <taxon>Bacteria</taxon>
        <taxon>Pseudomonadati</taxon>
        <taxon>Pseudomonadota</taxon>
        <taxon>Alphaproteobacteria</taxon>
        <taxon>Acetobacterales</taxon>
        <taxon>Acetobacteraceae</taxon>
        <taxon>Rhodovastum</taxon>
    </lineage>
</organism>
<name>A0A5M6IMV4_9PROT</name>
<gene>
    <name evidence="7" type="ORF">F1189_23395</name>
</gene>
<dbReference type="Pfam" id="PF00872">
    <property type="entry name" value="Transposase_mut"/>
    <property type="match status" value="1"/>
</dbReference>
<comment type="similarity">
    <text evidence="2 6">Belongs to the transposase mutator family.</text>
</comment>
<dbReference type="GO" id="GO:0006313">
    <property type="term" value="P:DNA transposition"/>
    <property type="evidence" value="ECO:0007669"/>
    <property type="project" value="UniProtKB-UniRule"/>
</dbReference>
<dbReference type="AlphaFoldDB" id="A0A5M6IMV4"/>
<reference evidence="7 8" key="1">
    <citation type="submission" date="2019-09" db="EMBL/GenBank/DDBJ databases">
        <title>Genome sequence of Rhodovastum atsumiense, a diverse member of the Acetobacteraceae family of non-sulfur purple photosynthetic bacteria.</title>
        <authorList>
            <person name="Meyer T."/>
            <person name="Kyndt J."/>
        </authorList>
    </citation>
    <scope>NUCLEOTIDE SEQUENCE [LARGE SCALE GENOMIC DNA]</scope>
    <source>
        <strain evidence="7 8">DSM 21279</strain>
    </source>
</reference>
<evidence type="ECO:0000313" key="8">
    <source>
        <dbReference type="Proteomes" id="UP000325255"/>
    </source>
</evidence>
<dbReference type="PROSITE" id="PS01007">
    <property type="entry name" value="TRANSPOSASE_MUTATOR"/>
    <property type="match status" value="1"/>
</dbReference>
<dbReference type="GO" id="GO:0004803">
    <property type="term" value="F:transposase activity"/>
    <property type="evidence" value="ECO:0007669"/>
    <property type="project" value="UniProtKB-UniRule"/>
</dbReference>